<dbReference type="InterPro" id="IPR036259">
    <property type="entry name" value="MFS_trans_sf"/>
</dbReference>
<reference evidence="11" key="1">
    <citation type="journal article" date="2019" name="Int. J. Syst. Evol. Microbiol.">
        <title>The Global Catalogue of Microorganisms (GCM) 10K type strain sequencing project: providing services to taxonomists for standard genome sequencing and annotation.</title>
        <authorList>
            <consortium name="The Broad Institute Genomics Platform"/>
            <consortium name="The Broad Institute Genome Sequencing Center for Infectious Disease"/>
            <person name="Wu L."/>
            <person name="Ma J."/>
        </authorList>
    </citation>
    <scope>NUCLEOTIDE SEQUENCE [LARGE SCALE GENOMIC DNA]</scope>
    <source>
        <strain evidence="11">JCM 16540</strain>
    </source>
</reference>
<dbReference type="InterPro" id="IPR020846">
    <property type="entry name" value="MFS_dom"/>
</dbReference>
<feature type="transmembrane region" description="Helical" evidence="8">
    <location>
        <begin position="208"/>
        <end position="232"/>
    </location>
</feature>
<evidence type="ECO:0000256" key="7">
    <source>
        <dbReference type="ARBA" id="ARBA00023136"/>
    </source>
</evidence>
<dbReference type="NCBIfam" id="TIGR00711">
    <property type="entry name" value="efflux_EmrB"/>
    <property type="match status" value="1"/>
</dbReference>
<gene>
    <name evidence="10" type="ORF">GCM10022197_25900</name>
</gene>
<evidence type="ECO:0000259" key="9">
    <source>
        <dbReference type="PROSITE" id="PS50850"/>
    </source>
</evidence>
<comment type="subcellular location">
    <subcellularLocation>
        <location evidence="1">Cell membrane</location>
        <topology evidence="1">Multi-pass membrane protein</topology>
    </subcellularLocation>
</comment>
<protein>
    <submittedName>
        <fullName evidence="10">DHA2 family efflux MFS transporter permease subunit</fullName>
    </submittedName>
</protein>
<comment type="similarity">
    <text evidence="2">Belongs to the major facilitator superfamily. EmrB family.</text>
</comment>
<feature type="transmembrane region" description="Helical" evidence="8">
    <location>
        <begin position="238"/>
        <end position="258"/>
    </location>
</feature>
<feature type="transmembrane region" description="Helical" evidence="8">
    <location>
        <begin position="177"/>
        <end position="196"/>
    </location>
</feature>
<dbReference type="PANTHER" id="PTHR42718">
    <property type="entry name" value="MAJOR FACILITATOR SUPERFAMILY MULTIDRUG TRANSPORTER MFSC"/>
    <property type="match status" value="1"/>
</dbReference>
<evidence type="ECO:0000313" key="11">
    <source>
        <dbReference type="Proteomes" id="UP001500767"/>
    </source>
</evidence>
<dbReference type="EMBL" id="BAAAYR010000003">
    <property type="protein sequence ID" value="GAA3568486.1"/>
    <property type="molecule type" value="Genomic_DNA"/>
</dbReference>
<evidence type="ECO:0000256" key="5">
    <source>
        <dbReference type="ARBA" id="ARBA00022692"/>
    </source>
</evidence>
<dbReference type="InterPro" id="IPR011701">
    <property type="entry name" value="MFS"/>
</dbReference>
<feature type="transmembrane region" description="Helical" evidence="8">
    <location>
        <begin position="121"/>
        <end position="141"/>
    </location>
</feature>
<evidence type="ECO:0000256" key="2">
    <source>
        <dbReference type="ARBA" id="ARBA00008537"/>
    </source>
</evidence>
<dbReference type="Proteomes" id="UP001500767">
    <property type="component" value="Unassembled WGS sequence"/>
</dbReference>
<accession>A0ABP6XKZ5</accession>
<dbReference type="Gene3D" id="1.20.1720.10">
    <property type="entry name" value="Multidrug resistance protein D"/>
    <property type="match status" value="1"/>
</dbReference>
<feature type="transmembrane region" description="Helical" evidence="8">
    <location>
        <begin position="148"/>
        <end position="171"/>
    </location>
</feature>
<evidence type="ECO:0000313" key="10">
    <source>
        <dbReference type="EMBL" id="GAA3568486.1"/>
    </source>
</evidence>
<sequence length="492" mass="51369">MTATSTPPDLTTSTPATDGSGNRAIIAILLVATFVVILNETIMSVALPSLMRDLDVTARTGQWLSTVFLLTLAVVIPTTGFLLQRLTTRQVFVTAMILFSTGTLIAAVSPAFWLLLPARVVQASGTAMMLPLLITTILTLVPVERRGAVMGTVSIVISVAPAIGPTVSGIVLHFFPWRFMFILVLPIALGVLAFGVKKLKNTGTPGDAKLDVVSVVLSVPGFGGIVYGLSLIGATGPFGIPALAFVGVGVLGLAAFSWRQVRLYRAGNPLLDLRAFRFAPFTISVALLCVAMVALFGMIILLPIYLQQVRGIGALETGLMLLPGGLVMGLLGPQVGKLFDRHGPRGLSLVGSVLLVVSMWRLSLIDLATPIWMLIAIHVLLSIGLAFLFTPAFTTALNPLPPHLYSHGSAILSTLQQVAGAAGTALLVAVYAGRSAALQATGVSDVDASLRGIQVAFGVAALIAIATVVLAAFMHQTKPVEGAEATQHGAIH</sequence>
<feature type="transmembrane region" description="Helical" evidence="8">
    <location>
        <begin position="371"/>
        <end position="397"/>
    </location>
</feature>
<dbReference type="Gene3D" id="1.20.1250.20">
    <property type="entry name" value="MFS general substrate transporter like domains"/>
    <property type="match status" value="1"/>
</dbReference>
<feature type="transmembrane region" description="Helical" evidence="8">
    <location>
        <begin position="24"/>
        <end position="51"/>
    </location>
</feature>
<feature type="transmembrane region" description="Helical" evidence="8">
    <location>
        <begin position="347"/>
        <end position="365"/>
    </location>
</feature>
<dbReference type="RefSeq" id="WP_344742431.1">
    <property type="nucleotide sequence ID" value="NZ_BAAAYR010000003.1"/>
</dbReference>
<evidence type="ECO:0000256" key="3">
    <source>
        <dbReference type="ARBA" id="ARBA00022448"/>
    </source>
</evidence>
<keyword evidence="11" id="KW-1185">Reference proteome</keyword>
<keyword evidence="5 8" id="KW-0812">Transmembrane</keyword>
<feature type="transmembrane region" description="Helical" evidence="8">
    <location>
        <begin position="452"/>
        <end position="473"/>
    </location>
</feature>
<dbReference type="SUPFAM" id="SSF103473">
    <property type="entry name" value="MFS general substrate transporter"/>
    <property type="match status" value="1"/>
</dbReference>
<feature type="transmembrane region" description="Helical" evidence="8">
    <location>
        <begin position="95"/>
        <end position="115"/>
    </location>
</feature>
<name>A0ABP6XKZ5_9ACTN</name>
<dbReference type="CDD" id="cd17503">
    <property type="entry name" value="MFS_LmrB_MDR_like"/>
    <property type="match status" value="1"/>
</dbReference>
<feature type="transmembrane region" description="Helical" evidence="8">
    <location>
        <begin position="312"/>
        <end position="335"/>
    </location>
</feature>
<keyword evidence="3" id="KW-0813">Transport</keyword>
<dbReference type="PRINTS" id="PR01036">
    <property type="entry name" value="TCRTETB"/>
</dbReference>
<dbReference type="PROSITE" id="PS50850">
    <property type="entry name" value="MFS"/>
    <property type="match status" value="1"/>
</dbReference>
<feature type="transmembrane region" description="Helical" evidence="8">
    <location>
        <begin position="278"/>
        <end position="306"/>
    </location>
</feature>
<organism evidence="10 11">
    <name type="scientific">Microlunatus spumicola</name>
    <dbReference type="NCBI Taxonomy" id="81499"/>
    <lineage>
        <taxon>Bacteria</taxon>
        <taxon>Bacillati</taxon>
        <taxon>Actinomycetota</taxon>
        <taxon>Actinomycetes</taxon>
        <taxon>Propionibacteriales</taxon>
        <taxon>Propionibacteriaceae</taxon>
        <taxon>Microlunatus</taxon>
    </lineage>
</organism>
<evidence type="ECO:0000256" key="6">
    <source>
        <dbReference type="ARBA" id="ARBA00022989"/>
    </source>
</evidence>
<feature type="transmembrane region" description="Helical" evidence="8">
    <location>
        <begin position="409"/>
        <end position="432"/>
    </location>
</feature>
<keyword evidence="6 8" id="KW-1133">Transmembrane helix</keyword>
<dbReference type="PANTHER" id="PTHR42718:SF9">
    <property type="entry name" value="MAJOR FACILITATOR SUPERFAMILY MULTIDRUG TRANSPORTER MFSC"/>
    <property type="match status" value="1"/>
</dbReference>
<feature type="transmembrane region" description="Helical" evidence="8">
    <location>
        <begin position="63"/>
        <end position="83"/>
    </location>
</feature>
<evidence type="ECO:0000256" key="1">
    <source>
        <dbReference type="ARBA" id="ARBA00004651"/>
    </source>
</evidence>
<dbReference type="Pfam" id="PF07690">
    <property type="entry name" value="MFS_1"/>
    <property type="match status" value="1"/>
</dbReference>
<comment type="caution">
    <text evidence="10">The sequence shown here is derived from an EMBL/GenBank/DDBJ whole genome shotgun (WGS) entry which is preliminary data.</text>
</comment>
<keyword evidence="4" id="KW-1003">Cell membrane</keyword>
<dbReference type="InterPro" id="IPR004638">
    <property type="entry name" value="EmrB-like"/>
</dbReference>
<evidence type="ECO:0000256" key="8">
    <source>
        <dbReference type="SAM" id="Phobius"/>
    </source>
</evidence>
<proteinExistence type="inferred from homology"/>
<feature type="domain" description="Major facilitator superfamily (MFS) profile" evidence="9">
    <location>
        <begin position="25"/>
        <end position="478"/>
    </location>
</feature>
<evidence type="ECO:0000256" key="4">
    <source>
        <dbReference type="ARBA" id="ARBA00022475"/>
    </source>
</evidence>
<keyword evidence="7 8" id="KW-0472">Membrane</keyword>